<dbReference type="OrthoDB" id="3970034at2759"/>
<dbReference type="Proteomes" id="UP000092321">
    <property type="component" value="Unassembled WGS sequence"/>
</dbReference>
<dbReference type="InterPro" id="IPR028061">
    <property type="entry name" value="Fis1_TPR_C"/>
</dbReference>
<comment type="similarity">
    <text evidence="2">Belongs to the FIS1 family.</text>
</comment>
<proteinExistence type="inferred from homology"/>
<dbReference type="InterPro" id="IPR011990">
    <property type="entry name" value="TPR-like_helical_dom_sf"/>
</dbReference>
<dbReference type="SUPFAM" id="SSF48452">
    <property type="entry name" value="TPR-like"/>
    <property type="match status" value="1"/>
</dbReference>
<evidence type="ECO:0000256" key="3">
    <source>
        <dbReference type="ARBA" id="ARBA00014314"/>
    </source>
</evidence>
<dbReference type="GO" id="GO:0000266">
    <property type="term" value="P:mitochondrial fission"/>
    <property type="evidence" value="ECO:0007669"/>
    <property type="project" value="InterPro"/>
</dbReference>
<dbReference type="Pfam" id="PF14853">
    <property type="entry name" value="Fis1_TPR_C"/>
    <property type="match status" value="1"/>
</dbReference>
<evidence type="ECO:0000313" key="11">
    <source>
        <dbReference type="EMBL" id="OBA25979.1"/>
    </source>
</evidence>
<keyword evidence="12" id="KW-1185">Reference proteome</keyword>
<accession>A0A1B7TB58</accession>
<dbReference type="InterPro" id="IPR016543">
    <property type="entry name" value="Fis1"/>
</dbReference>
<dbReference type="InterPro" id="IPR033745">
    <property type="entry name" value="Fis1_cytosol"/>
</dbReference>
<evidence type="ECO:0000256" key="9">
    <source>
        <dbReference type="SAM" id="Phobius"/>
    </source>
</evidence>
<dbReference type="GO" id="GO:0000422">
    <property type="term" value="P:autophagy of mitochondrion"/>
    <property type="evidence" value="ECO:0007669"/>
    <property type="project" value="TreeGrafter"/>
</dbReference>
<sequence>MSKEYDHLKELYTPLSLQEFSLFEKLYNEDDSSKQLKFNYAWALIRTDSKELQIKGVNLLTTIFKTTPERRKQSLYFLSLGNYKLKNYELSLKYLDALINAEKDLGKHHENLEQLKLMIQDDVRRTTGTALLGIGVGVGLLAVGISVINRIWGSNNNNANRA</sequence>
<evidence type="ECO:0000256" key="7">
    <source>
        <dbReference type="ARBA" id="ARBA00023128"/>
    </source>
</evidence>
<evidence type="ECO:0000256" key="1">
    <source>
        <dbReference type="ARBA" id="ARBA00004572"/>
    </source>
</evidence>
<reference evidence="12" key="1">
    <citation type="journal article" date="2016" name="Proc. Natl. Acad. Sci. U.S.A.">
        <title>Comparative genomics of biotechnologically important yeasts.</title>
        <authorList>
            <person name="Riley R."/>
            <person name="Haridas S."/>
            <person name="Wolfe K.H."/>
            <person name="Lopes M.R."/>
            <person name="Hittinger C.T."/>
            <person name="Goeker M."/>
            <person name="Salamov A.A."/>
            <person name="Wisecaver J.H."/>
            <person name="Long T.M."/>
            <person name="Calvey C.H."/>
            <person name="Aerts A.L."/>
            <person name="Barry K.W."/>
            <person name="Choi C."/>
            <person name="Clum A."/>
            <person name="Coughlan A.Y."/>
            <person name="Deshpande S."/>
            <person name="Douglass A.P."/>
            <person name="Hanson S.J."/>
            <person name="Klenk H.-P."/>
            <person name="LaButti K.M."/>
            <person name="Lapidus A."/>
            <person name="Lindquist E.A."/>
            <person name="Lipzen A.M."/>
            <person name="Meier-Kolthoff J.P."/>
            <person name="Ohm R.A."/>
            <person name="Otillar R.P."/>
            <person name="Pangilinan J.L."/>
            <person name="Peng Y."/>
            <person name="Rokas A."/>
            <person name="Rosa C.A."/>
            <person name="Scheuner C."/>
            <person name="Sibirny A.A."/>
            <person name="Slot J.C."/>
            <person name="Stielow J.B."/>
            <person name="Sun H."/>
            <person name="Kurtzman C.P."/>
            <person name="Blackwell M."/>
            <person name="Grigoriev I.V."/>
            <person name="Jeffries T.W."/>
        </authorList>
    </citation>
    <scope>NUCLEOTIDE SEQUENCE [LARGE SCALE GENOMIC DNA]</scope>
    <source>
        <strain evidence="12">NRRL Y-1626</strain>
    </source>
</reference>
<keyword evidence="4 9" id="KW-0812">Transmembrane</keyword>
<organism evidence="11 12">
    <name type="scientific">Hanseniaspora valbyensis NRRL Y-1626</name>
    <dbReference type="NCBI Taxonomy" id="766949"/>
    <lineage>
        <taxon>Eukaryota</taxon>
        <taxon>Fungi</taxon>
        <taxon>Dikarya</taxon>
        <taxon>Ascomycota</taxon>
        <taxon>Saccharomycotina</taxon>
        <taxon>Saccharomycetes</taxon>
        <taxon>Saccharomycodales</taxon>
        <taxon>Saccharomycodaceae</taxon>
        <taxon>Hanseniaspora</taxon>
    </lineage>
</organism>
<protein>
    <recommendedName>
        <fullName evidence="3">Mitochondrial fission 1 protein</fullName>
    </recommendedName>
</protein>
<evidence type="ECO:0000256" key="6">
    <source>
        <dbReference type="ARBA" id="ARBA00022989"/>
    </source>
</evidence>
<keyword evidence="7" id="KW-0496">Mitochondrion</keyword>
<dbReference type="Pfam" id="PF14852">
    <property type="entry name" value="Fis1_TPR_N"/>
    <property type="match status" value="1"/>
</dbReference>
<dbReference type="EMBL" id="LXPE01000029">
    <property type="protein sequence ID" value="OBA25979.1"/>
    <property type="molecule type" value="Genomic_DNA"/>
</dbReference>
<dbReference type="GO" id="GO:0005741">
    <property type="term" value="C:mitochondrial outer membrane"/>
    <property type="evidence" value="ECO:0007669"/>
    <property type="project" value="UniProtKB-SubCell"/>
</dbReference>
<dbReference type="InterPro" id="IPR028058">
    <property type="entry name" value="Fis1_TPR_N"/>
</dbReference>
<name>A0A1B7TB58_9ASCO</name>
<evidence type="ECO:0000256" key="4">
    <source>
        <dbReference type="ARBA" id="ARBA00022692"/>
    </source>
</evidence>
<evidence type="ECO:0000313" key="10">
    <source>
        <dbReference type="EMBL" id="OBA24645.1"/>
    </source>
</evidence>
<evidence type="ECO:0000256" key="8">
    <source>
        <dbReference type="ARBA" id="ARBA00023136"/>
    </source>
</evidence>
<dbReference type="CDD" id="cd12212">
    <property type="entry name" value="Fis1"/>
    <property type="match status" value="1"/>
</dbReference>
<keyword evidence="8 9" id="KW-0472">Membrane</keyword>
<dbReference type="PANTHER" id="PTHR13247">
    <property type="entry name" value="TETRATRICOPEPTIDE REPEAT PROTEIN 11 TPR REPEAT PROTEIN 11"/>
    <property type="match status" value="1"/>
</dbReference>
<keyword evidence="6 9" id="KW-1133">Transmembrane helix</keyword>
<comment type="caution">
    <text evidence="11">The sequence shown here is derived from an EMBL/GenBank/DDBJ whole genome shotgun (WGS) entry which is preliminary data.</text>
</comment>
<dbReference type="PANTHER" id="PTHR13247:SF0">
    <property type="entry name" value="MITOCHONDRIAL FISSION 1 PROTEIN"/>
    <property type="match status" value="1"/>
</dbReference>
<dbReference type="GO" id="GO:0016559">
    <property type="term" value="P:peroxisome fission"/>
    <property type="evidence" value="ECO:0007669"/>
    <property type="project" value="TreeGrafter"/>
</dbReference>
<evidence type="ECO:0000313" key="12">
    <source>
        <dbReference type="Proteomes" id="UP000092321"/>
    </source>
</evidence>
<reference evidence="11" key="2">
    <citation type="submission" date="2016-04" db="EMBL/GenBank/DDBJ databases">
        <title>Comparative genomics of biotechnologically important yeasts.</title>
        <authorList>
            <consortium name="DOE Joint Genome Institute"/>
            <person name="Riley R."/>
            <person name="Haridas S."/>
            <person name="Wolfe K.H."/>
            <person name="Lopes M.R."/>
            <person name="Hittinger C.T."/>
            <person name="Goker M."/>
            <person name="Salamov A."/>
            <person name="Wisecaver J."/>
            <person name="Long T.M."/>
            <person name="Aerts A.L."/>
            <person name="Barry K."/>
            <person name="Choi C."/>
            <person name="Clum A."/>
            <person name="Coughlan A.Y."/>
            <person name="Deshpande S."/>
            <person name="Douglass A.P."/>
            <person name="Hanson S.J."/>
            <person name="Klenk H.-P."/>
            <person name="Labutti K."/>
            <person name="Lapidus A."/>
            <person name="Lindquist E."/>
            <person name="Lipzen A."/>
            <person name="Meier-Kolthoff J.P."/>
            <person name="Ohm R.A."/>
            <person name="Otillar R.P."/>
            <person name="Pangilinan J."/>
            <person name="Peng Y."/>
            <person name="Rokas A."/>
            <person name="Rosa C.A."/>
            <person name="Scheuner C."/>
            <person name="Sibirny A.A."/>
            <person name="Slot J.C."/>
            <person name="Stielow J.B."/>
            <person name="Sun H."/>
            <person name="Kurtzman C.P."/>
            <person name="Blackwell M."/>
            <person name="Grigoriev I.V."/>
            <person name="Jeffries T.W."/>
        </authorList>
    </citation>
    <scope>NUCLEOTIDE SEQUENCE [LARGE SCALE GENOMIC DNA]</scope>
    <source>
        <strain evidence="11">NRRL Y-1626</strain>
    </source>
</reference>
<dbReference type="AlphaFoldDB" id="A0A1B7TB58"/>
<evidence type="ECO:0000256" key="2">
    <source>
        <dbReference type="ARBA" id="ARBA00008937"/>
    </source>
</evidence>
<comment type="subcellular location">
    <subcellularLocation>
        <location evidence="1">Mitochondrion outer membrane</location>
        <topology evidence="1">Single-pass membrane protein</topology>
    </subcellularLocation>
</comment>
<gene>
    <name evidence="11" type="ORF">HANVADRAFT_53507</name>
    <name evidence="10" type="ORF">HANVADRAFT_54366</name>
</gene>
<dbReference type="Gene3D" id="1.25.40.10">
    <property type="entry name" value="Tetratricopeptide repeat domain"/>
    <property type="match status" value="1"/>
</dbReference>
<keyword evidence="5" id="KW-1000">Mitochondrion outer membrane</keyword>
<evidence type="ECO:0000256" key="5">
    <source>
        <dbReference type="ARBA" id="ARBA00022787"/>
    </source>
</evidence>
<feature type="transmembrane region" description="Helical" evidence="9">
    <location>
        <begin position="130"/>
        <end position="152"/>
    </location>
</feature>
<dbReference type="EMBL" id="LXPE01000520">
    <property type="protein sequence ID" value="OBA24645.1"/>
    <property type="molecule type" value="Genomic_DNA"/>
</dbReference>
<dbReference type="GO" id="GO:0005778">
    <property type="term" value="C:peroxisomal membrane"/>
    <property type="evidence" value="ECO:0007669"/>
    <property type="project" value="TreeGrafter"/>
</dbReference>